<dbReference type="AlphaFoldDB" id="M4SVK4"/>
<organism evidence="2">
    <name type="scientific">Trypanosoma brucei</name>
    <dbReference type="NCBI Taxonomy" id="5691"/>
    <lineage>
        <taxon>Eukaryota</taxon>
        <taxon>Discoba</taxon>
        <taxon>Euglenozoa</taxon>
        <taxon>Kinetoplastea</taxon>
        <taxon>Metakinetoplastina</taxon>
        <taxon>Trypanosomatida</taxon>
        <taxon>Trypanosomatidae</taxon>
        <taxon>Trypanosoma</taxon>
    </lineage>
</organism>
<accession>M4SVK4</accession>
<protein>
    <submittedName>
        <fullName evidence="2">Variant surface glycoprotein 3281</fullName>
    </submittedName>
</protein>
<evidence type="ECO:0000313" key="2">
    <source>
        <dbReference type="EMBL" id="AGH59321.1"/>
    </source>
</evidence>
<evidence type="ECO:0000256" key="1">
    <source>
        <dbReference type="SAM" id="Coils"/>
    </source>
</evidence>
<proteinExistence type="predicted"/>
<dbReference type="EMBL" id="KC611890">
    <property type="protein sequence ID" value="AGH59321.1"/>
    <property type="molecule type" value="Genomic_DNA"/>
</dbReference>
<name>M4SVK4_9TRYP</name>
<reference evidence="2" key="2">
    <citation type="journal article" date="2014" name="Mol. Biochem. Parasitol.">
        <title>Capturing the variant surface glycoprotein repertoire (the VSGnome) of Trypanosoma brucei Lister 427.</title>
        <authorList>
            <person name="Cross G.A."/>
            <person name="Kim H.S."/>
            <person name="Wickstead B."/>
        </authorList>
    </citation>
    <scope>NUCLEOTIDE SEQUENCE</scope>
    <source>
        <strain evidence="2">Lister 427</strain>
    </source>
</reference>
<feature type="non-terminal residue" evidence="2">
    <location>
        <position position="1"/>
    </location>
</feature>
<reference evidence="2" key="1">
    <citation type="submission" date="2013-02" db="EMBL/GenBank/DDBJ databases">
        <authorList>
            <person name="Cross G.A.M."/>
            <person name="Kim H.-S."/>
            <person name="Wickstead B."/>
        </authorList>
    </citation>
    <scope>NUCLEOTIDE SEQUENCE</scope>
    <source>
        <strain evidence="2">Lister 427</strain>
    </source>
</reference>
<feature type="coiled-coil region" evidence="1">
    <location>
        <begin position="88"/>
        <end position="115"/>
    </location>
</feature>
<dbReference type="VEuPathDB" id="TriTrypDB:Tb427_000423700"/>
<keyword evidence="1" id="KW-0175">Coiled coil</keyword>
<sequence>AIDGRCIRHHFLKRFYDKSLQHLQFALLSSTSRTYQTRLQGKSFKKHPKKQNGQALLIFIASVSGVKNGNAMHLQNTTKQLTTACDVASHLTELAKQLKNKLTDQAEQLQQGRSKIAQLRAALAMSPPDNRRVLEAVLAAAANIQANGEHQLAGNIGSIIDGIHALGERAAAENIVNEETKIRIPTTAQTALGSFLTAGQCKQILGNISSGGKLDYHTKAFGDRSAENCRNKFNSTTTISLLFFLKKSDPSVTPGDEPRLCCRNDDYEVVCEERRNTETAKQNGLKGGSITKLAQGIIARANDGNDEYTANSLASANAITPQDFFTSRITKTKKAEIAAAKLNFKVTKLTETGLTVTDEFQTAVMQIFLNEQDPQKQASKQVAINNIIQKSYGRERVNIIATCKKLCKTKQTIKRYQANKLQTS</sequence>